<keyword evidence="2" id="KW-0732">Signal</keyword>
<evidence type="ECO:0000313" key="3">
    <source>
        <dbReference type="EMBL" id="SDE16936.1"/>
    </source>
</evidence>
<feature type="signal peptide" evidence="2">
    <location>
        <begin position="1"/>
        <end position="20"/>
    </location>
</feature>
<reference evidence="3 4" key="1">
    <citation type="submission" date="2016-10" db="EMBL/GenBank/DDBJ databases">
        <authorList>
            <person name="de Groot N.N."/>
        </authorList>
    </citation>
    <scope>NUCLEOTIDE SEQUENCE [LARGE SCALE GENOMIC DNA]</scope>
    <source>
        <strain evidence="3 4">DSM 16619</strain>
    </source>
</reference>
<dbReference type="InterPro" id="IPR003423">
    <property type="entry name" value="OMP_efflux"/>
</dbReference>
<dbReference type="Pfam" id="PF02321">
    <property type="entry name" value="OEP"/>
    <property type="match status" value="2"/>
</dbReference>
<name>A0A1G7ASN8_9BURK</name>
<dbReference type="SUPFAM" id="SSF56954">
    <property type="entry name" value="Outer membrane efflux proteins (OEP)"/>
    <property type="match status" value="1"/>
</dbReference>
<dbReference type="GO" id="GO:0015562">
    <property type="term" value="F:efflux transmembrane transporter activity"/>
    <property type="evidence" value="ECO:0007669"/>
    <property type="project" value="InterPro"/>
</dbReference>
<protein>
    <submittedName>
        <fullName evidence="3">Outer membrane protein, cobalt-zinc-cadmium efflux system</fullName>
    </submittedName>
</protein>
<dbReference type="PANTHER" id="PTHR30203:SF24">
    <property type="entry name" value="BLR4935 PROTEIN"/>
    <property type="match status" value="1"/>
</dbReference>
<dbReference type="Proteomes" id="UP000198781">
    <property type="component" value="Unassembled WGS sequence"/>
</dbReference>
<sequence>MHRHFVSLAVMAFAAFPVFSQSQTAPLSFSSTASARAMEPAEPLSLATAISLAWQHNPELSAAARARDAADGAIRQAGARPNPVLETTVEDLRQERRTTTVQISQPIELGGKRTARITAAERARDQATAVALARRTEIRAAVITAFFEVLAAQERVRLAQDSVGLAQRALHAAGNRVIAGKVSPLEETKAKVAESGAQVERLQAEGALRTAKQQLAALWGNSKPVFTQAEGQLDTLPIPPSSLQIEERLFNAPALVQARLEIDRRSALTALEQAKRVPDIAVTLGSKRSPEVGGNQWIVGVSIPLPVFDNNQGNLAEALSREEQARDELLSAELRTASEVNAALETMHSSRLEAETLQRDALPGAEGAYQSATKGFELGKFSFLEALDAQRTLLQVRTQTLRARAATHRAASDIDRLLGHAGDDLPPTLPSAR</sequence>
<feature type="chain" id="PRO_5011712433" evidence="2">
    <location>
        <begin position="21"/>
        <end position="433"/>
    </location>
</feature>
<dbReference type="AlphaFoldDB" id="A0A1G7ASN8"/>
<dbReference type="STRING" id="187868.SAMN05192589_11328"/>
<evidence type="ECO:0000313" key="4">
    <source>
        <dbReference type="Proteomes" id="UP000198781"/>
    </source>
</evidence>
<keyword evidence="4" id="KW-1185">Reference proteome</keyword>
<gene>
    <name evidence="3" type="ORF">SAMN05192589_11328</name>
</gene>
<evidence type="ECO:0000256" key="1">
    <source>
        <dbReference type="ARBA" id="ARBA00007613"/>
    </source>
</evidence>
<dbReference type="RefSeq" id="WP_092745129.1">
    <property type="nucleotide sequence ID" value="NZ_FMZC01000013.1"/>
</dbReference>
<dbReference type="EMBL" id="FMZC01000013">
    <property type="protein sequence ID" value="SDE16936.1"/>
    <property type="molecule type" value="Genomic_DNA"/>
</dbReference>
<proteinExistence type="inferred from homology"/>
<dbReference type="OrthoDB" id="9791261at2"/>
<evidence type="ECO:0000256" key="2">
    <source>
        <dbReference type="SAM" id="SignalP"/>
    </source>
</evidence>
<dbReference type="InterPro" id="IPR010131">
    <property type="entry name" value="MdtP/NodT-like"/>
</dbReference>
<dbReference type="Gene3D" id="1.20.1600.10">
    <property type="entry name" value="Outer membrane efflux proteins (OEP)"/>
    <property type="match status" value="1"/>
</dbReference>
<organism evidence="3 4">
    <name type="scientific">Paracidovorax valerianellae</name>
    <dbReference type="NCBI Taxonomy" id="187868"/>
    <lineage>
        <taxon>Bacteria</taxon>
        <taxon>Pseudomonadati</taxon>
        <taxon>Pseudomonadota</taxon>
        <taxon>Betaproteobacteria</taxon>
        <taxon>Burkholderiales</taxon>
        <taxon>Comamonadaceae</taxon>
        <taxon>Paracidovorax</taxon>
    </lineage>
</organism>
<accession>A0A1G7ASN8</accession>
<dbReference type="PANTHER" id="PTHR30203">
    <property type="entry name" value="OUTER MEMBRANE CATION EFFLUX PROTEIN"/>
    <property type="match status" value="1"/>
</dbReference>
<comment type="similarity">
    <text evidence="1">Belongs to the outer membrane factor (OMF) (TC 1.B.17) family.</text>
</comment>